<gene>
    <name evidence="1" type="ORF">KIH39_12040</name>
</gene>
<dbReference type="EMBL" id="CP074694">
    <property type="protein sequence ID" value="QVL34601.1"/>
    <property type="molecule type" value="Genomic_DNA"/>
</dbReference>
<evidence type="ECO:0000313" key="1">
    <source>
        <dbReference type="EMBL" id="QVL34601.1"/>
    </source>
</evidence>
<accession>A0A8E6F0J2</accession>
<reference evidence="1" key="1">
    <citation type="submission" date="2021-05" db="EMBL/GenBank/DDBJ databases">
        <title>Complete genome sequence of the cellulolytic planctomycete Telmatocola sphagniphila SP2T and characterization of the first cellulase from planctomycetes.</title>
        <authorList>
            <person name="Rakitin A.L."/>
            <person name="Beletsky A.V."/>
            <person name="Naumoff D.G."/>
            <person name="Kulichevskaya I.S."/>
            <person name="Mardanov A.V."/>
            <person name="Ravin N.V."/>
            <person name="Dedysh S.N."/>
        </authorList>
    </citation>
    <scope>NUCLEOTIDE SEQUENCE</scope>
    <source>
        <strain evidence="1">SP2T</strain>
    </source>
</reference>
<dbReference type="Proteomes" id="UP000676194">
    <property type="component" value="Chromosome"/>
</dbReference>
<sequence>MTPETANAQQAKQREFMSLLPLTLELAGLPKSQPGAHFTDGQMEVRVSVIRNAYKLARQLVIDISKPAESAG</sequence>
<organism evidence="1 2">
    <name type="scientific">Telmatocola sphagniphila</name>
    <dbReference type="NCBI Taxonomy" id="1123043"/>
    <lineage>
        <taxon>Bacteria</taxon>
        <taxon>Pseudomonadati</taxon>
        <taxon>Planctomycetota</taxon>
        <taxon>Planctomycetia</taxon>
        <taxon>Gemmatales</taxon>
        <taxon>Gemmataceae</taxon>
    </lineage>
</organism>
<protein>
    <submittedName>
        <fullName evidence="1">Uncharacterized protein</fullName>
    </submittedName>
</protein>
<keyword evidence="2" id="KW-1185">Reference proteome</keyword>
<proteinExistence type="predicted"/>
<dbReference type="RefSeq" id="WP_213499744.1">
    <property type="nucleotide sequence ID" value="NZ_CP074694.1"/>
</dbReference>
<name>A0A8E6F0J2_9BACT</name>
<evidence type="ECO:0000313" key="2">
    <source>
        <dbReference type="Proteomes" id="UP000676194"/>
    </source>
</evidence>
<dbReference type="KEGG" id="tsph:KIH39_12040"/>
<dbReference type="AlphaFoldDB" id="A0A8E6F0J2"/>